<evidence type="ECO:0000313" key="1">
    <source>
        <dbReference type="EMBL" id="GAL05568.1"/>
    </source>
</evidence>
<gene>
    <name evidence="1" type="ORF">JCM19237_658</name>
</gene>
<dbReference type="EMBL" id="BBMN01000007">
    <property type="protein sequence ID" value="GAL05568.1"/>
    <property type="molecule type" value="Genomic_DNA"/>
</dbReference>
<sequence>MFFDRFSAVVCLVERILFKEMPALHYNGNGICEGGRTVRMLADVDHCR</sequence>
<proteinExistence type="predicted"/>
<protein>
    <submittedName>
        <fullName evidence="1">Uncharacterized protein</fullName>
    </submittedName>
</protein>
<organism evidence="1 2">
    <name type="scientific">Photobacterium aphoticum</name>
    <dbReference type="NCBI Taxonomy" id="754436"/>
    <lineage>
        <taxon>Bacteria</taxon>
        <taxon>Pseudomonadati</taxon>
        <taxon>Pseudomonadota</taxon>
        <taxon>Gammaproteobacteria</taxon>
        <taxon>Vibrionales</taxon>
        <taxon>Vibrionaceae</taxon>
        <taxon>Photobacterium</taxon>
    </lineage>
</organism>
<accession>A0A090QTJ2</accession>
<dbReference type="Proteomes" id="UP000029227">
    <property type="component" value="Unassembled WGS sequence"/>
</dbReference>
<dbReference type="AlphaFoldDB" id="A0A090QTJ2"/>
<comment type="caution">
    <text evidence="1">The sequence shown here is derived from an EMBL/GenBank/DDBJ whole genome shotgun (WGS) entry which is preliminary data.</text>
</comment>
<reference evidence="1 2" key="1">
    <citation type="journal article" date="2014" name="Genome Announc.">
        <title>Draft Genome Sequences of Two Vibrionaceae Species, Vibrio ponticus C121 and Photobacterium aphoticum C119, Isolated as Coral Reef Microbiota.</title>
        <authorList>
            <person name="Al-saari N."/>
            <person name="Meirelles P.M."/>
            <person name="Mino S."/>
            <person name="Suda W."/>
            <person name="Oshima K."/>
            <person name="Hattori M."/>
            <person name="Ohkuma M."/>
            <person name="Thompson F.L."/>
            <person name="Gomez-Gil B."/>
            <person name="Sawabe T."/>
            <person name="Sawabe T."/>
        </authorList>
    </citation>
    <scope>NUCLEOTIDE SEQUENCE [LARGE SCALE GENOMIC DNA]</scope>
    <source>
        <strain evidence="1 2">JCM 19237</strain>
    </source>
</reference>
<dbReference type="STRING" id="754436.JCM19237_658"/>
<name>A0A090QTJ2_9GAMM</name>
<evidence type="ECO:0000313" key="2">
    <source>
        <dbReference type="Proteomes" id="UP000029227"/>
    </source>
</evidence>